<evidence type="ECO:0000256" key="2">
    <source>
        <dbReference type="ARBA" id="ARBA00022679"/>
    </source>
</evidence>
<reference evidence="7" key="2">
    <citation type="submission" date="2025-08" db="UniProtKB">
        <authorList>
            <consortium name="Ensembl"/>
        </authorList>
    </citation>
    <scope>IDENTIFICATION</scope>
</reference>
<evidence type="ECO:0000259" key="6">
    <source>
        <dbReference type="PROSITE" id="PS50011"/>
    </source>
</evidence>
<dbReference type="Gene3D" id="1.10.510.10">
    <property type="entry name" value="Transferase(Phosphotransferase) domain 1"/>
    <property type="match status" value="1"/>
</dbReference>
<evidence type="ECO:0000256" key="3">
    <source>
        <dbReference type="ARBA" id="ARBA00022741"/>
    </source>
</evidence>
<proteinExistence type="predicted"/>
<accession>A0A8C4VRB0</accession>
<evidence type="ECO:0000256" key="5">
    <source>
        <dbReference type="ARBA" id="ARBA00022840"/>
    </source>
</evidence>
<protein>
    <submittedName>
        <fullName evidence="7">Ribosomal protein S6 kinase related</fullName>
    </submittedName>
</protein>
<dbReference type="PANTHER" id="PTHR24355:SF1">
    <property type="entry name" value="RIBOSOMAL PROTEIN S6 KINASE-RELATED PROTEIN"/>
    <property type="match status" value="1"/>
</dbReference>
<evidence type="ECO:0000256" key="1">
    <source>
        <dbReference type="ARBA" id="ARBA00022527"/>
    </source>
</evidence>
<dbReference type="Gene3D" id="3.30.200.20">
    <property type="entry name" value="Phosphorylase Kinase, domain 1"/>
    <property type="match status" value="1"/>
</dbReference>
<keyword evidence="5" id="KW-0067">ATP-binding</keyword>
<dbReference type="GO" id="GO:0004674">
    <property type="term" value="F:protein serine/threonine kinase activity"/>
    <property type="evidence" value="ECO:0007669"/>
    <property type="project" value="UniProtKB-KW"/>
</dbReference>
<dbReference type="GeneTree" id="ENSGT00940000160082"/>
<dbReference type="Ensembl" id="ENSGEVT00005006559.1">
    <property type="protein sequence ID" value="ENSGEVP00005006273.1"/>
    <property type="gene ID" value="ENSGEVG00005004420.1"/>
</dbReference>
<dbReference type="GO" id="GO:0005524">
    <property type="term" value="F:ATP binding"/>
    <property type="evidence" value="ECO:0007669"/>
    <property type="project" value="UniProtKB-KW"/>
</dbReference>
<dbReference type="Proteomes" id="UP000694390">
    <property type="component" value="Chromosome 17"/>
</dbReference>
<name>A0A8C4VRB0_9SAUR</name>
<dbReference type="PROSITE" id="PS50011">
    <property type="entry name" value="PROTEIN_KINASE_DOM"/>
    <property type="match status" value="1"/>
</dbReference>
<organism evidence="7 8">
    <name type="scientific">Gopherus evgoodei</name>
    <name type="common">Goodes thornscrub tortoise</name>
    <dbReference type="NCBI Taxonomy" id="1825980"/>
    <lineage>
        <taxon>Eukaryota</taxon>
        <taxon>Metazoa</taxon>
        <taxon>Chordata</taxon>
        <taxon>Craniata</taxon>
        <taxon>Vertebrata</taxon>
        <taxon>Euteleostomi</taxon>
        <taxon>Archelosauria</taxon>
        <taxon>Testudinata</taxon>
        <taxon>Testudines</taxon>
        <taxon>Cryptodira</taxon>
        <taxon>Durocryptodira</taxon>
        <taxon>Testudinoidea</taxon>
        <taxon>Testudinidae</taxon>
        <taxon>Gopherus</taxon>
    </lineage>
</organism>
<dbReference type="OrthoDB" id="3205605at2759"/>
<keyword evidence="4" id="KW-0418">Kinase</keyword>
<reference evidence="7" key="3">
    <citation type="submission" date="2025-09" db="UniProtKB">
        <authorList>
            <consortium name="Ensembl"/>
        </authorList>
    </citation>
    <scope>IDENTIFICATION</scope>
</reference>
<feature type="domain" description="Protein kinase" evidence="6">
    <location>
        <begin position="94"/>
        <end position="344"/>
    </location>
</feature>
<gene>
    <name evidence="7" type="primary">RSKR</name>
</gene>
<reference evidence="7" key="1">
    <citation type="submission" date="2019-06" db="EMBL/GenBank/DDBJ databases">
        <title>G10K-VGP Goodes thornscrub tortoise genome, primary haplotype.</title>
        <authorList>
            <person name="Murphy B."/>
            <person name="Edwards T."/>
            <person name="Rhie A."/>
            <person name="Koren S."/>
            <person name="Phillippy A."/>
            <person name="Fedrigo O."/>
            <person name="Haase B."/>
            <person name="Mountcastle J."/>
            <person name="Lewin H."/>
            <person name="Damas J."/>
            <person name="Howe K."/>
            <person name="Formenti G."/>
            <person name="Myers G."/>
            <person name="Durbin R."/>
            <person name="Jarvis E.D."/>
        </authorList>
    </citation>
    <scope>NUCLEOTIDE SEQUENCE [LARGE SCALE GENOMIC DNA]</scope>
</reference>
<dbReference type="Pfam" id="PF00069">
    <property type="entry name" value="Pkinase"/>
    <property type="match status" value="1"/>
</dbReference>
<keyword evidence="1" id="KW-0723">Serine/threonine-protein kinase</keyword>
<sequence length="396" mass="44101">GARVAMKQGRDSACLCNRPEAGLAGPGAAASAAGTRWGRGCRSRGRRRKETRWERPAKLPRLGEKLVTGWPVPQFVSLFLPEFPVRPPLGQPQLQILGFVAKGSFGTVLKVLDCGRKKVFAVKVGVVPKVEVLRRDTLKQCKEEVSIQRQVSHPFVHCLGDSWQGQRHLFIMCTYCSTGDLYTLWASSGHFAEATIRLFAAELVLVNLCLGRESLWMENILLDERGHLKLTDFGLSRHLHRGERAYTICGTLQYMAPEVLSGGPYSHSADWWSLGILLFTLATGKFPVPPERDHLAMLASVNRCSYESPGSLSRGLSLLLSELLCRNPLRRLRYLHHFKSHLFFRGATFDAELLQKHPVDVVVAARQAEEVALESSMAFADFDCDLLASLSRPWPG</sequence>
<evidence type="ECO:0000313" key="7">
    <source>
        <dbReference type="Ensembl" id="ENSGEVP00005006273.1"/>
    </source>
</evidence>
<dbReference type="InterPro" id="IPR000719">
    <property type="entry name" value="Prot_kinase_dom"/>
</dbReference>
<evidence type="ECO:0000313" key="8">
    <source>
        <dbReference type="Proteomes" id="UP000694390"/>
    </source>
</evidence>
<keyword evidence="2" id="KW-0808">Transferase</keyword>
<dbReference type="InterPro" id="IPR011009">
    <property type="entry name" value="Kinase-like_dom_sf"/>
</dbReference>
<dbReference type="SUPFAM" id="SSF56112">
    <property type="entry name" value="Protein kinase-like (PK-like)"/>
    <property type="match status" value="1"/>
</dbReference>
<dbReference type="AlphaFoldDB" id="A0A8C4VRB0"/>
<dbReference type="PANTHER" id="PTHR24355">
    <property type="entry name" value="G PROTEIN-COUPLED RECEPTOR KINASE/RIBOSOMAL PROTEIN S6 KINASE"/>
    <property type="match status" value="1"/>
</dbReference>
<keyword evidence="8" id="KW-1185">Reference proteome</keyword>
<keyword evidence="3" id="KW-0547">Nucleotide-binding</keyword>
<evidence type="ECO:0000256" key="4">
    <source>
        <dbReference type="ARBA" id="ARBA00022777"/>
    </source>
</evidence>